<dbReference type="GO" id="GO:0000056">
    <property type="term" value="P:ribosomal small subunit export from nucleus"/>
    <property type="evidence" value="ECO:0007669"/>
    <property type="project" value="TreeGrafter"/>
</dbReference>
<dbReference type="AlphaFoldDB" id="A0AAW2HX53"/>
<evidence type="ECO:0000256" key="2">
    <source>
        <dbReference type="ARBA" id="ARBA00021561"/>
    </source>
</evidence>
<sequence length="427" mass="48535">MPRNKKKFIDKQNAVTFHLVHRSQKDPLIVDETAPQHVLVPQKTKKEKEEEHKYGIFFDDDYDYMQHLKSSDAYTVWEAVDSKSNIKIKLLDEQRGKVNLPSSVFPSEVEEPIGLLNKAAPVTGLCLDLDPDVVAAMDDDFDYSDPDNVLEDNFIELANQGGDNDVGSDFEDGDEVGSMSSDQFYKEETKSRFTNYSLTSSVIRRNEQLTLLDNCFEKMFEDYEESAIGALDADEIEGGISAGDEILQRLKDVSFGTKEEELDIKEKTLQAAVCCDSSEEEMEEIVLDQSEKWDCETILSTYSNLYNHPAKIAVPKGSGKIKINKKTGIPMYVLNGNKLTAEALSQIDQDCRPTGPKSIVSMVSELSIRPKGETPEDRKIRKQNLKIYRRERRAEKKANVQAFKEEKVRQEKIMLNFKNNQQGIKFI</sequence>
<dbReference type="GO" id="GO:0042274">
    <property type="term" value="P:ribosomal small subunit biogenesis"/>
    <property type="evidence" value="ECO:0007669"/>
    <property type="project" value="InterPro"/>
</dbReference>
<dbReference type="Pfam" id="PF04180">
    <property type="entry name" value="LTV"/>
    <property type="match status" value="2"/>
</dbReference>
<dbReference type="EMBL" id="JARGDH010000003">
    <property type="protein sequence ID" value="KAL0274485.1"/>
    <property type="molecule type" value="Genomic_DNA"/>
</dbReference>
<dbReference type="InterPro" id="IPR007307">
    <property type="entry name" value="Ltv1"/>
</dbReference>
<comment type="caution">
    <text evidence="3">The sequence shown here is derived from an EMBL/GenBank/DDBJ whole genome shotgun (WGS) entry which is preliminary data.</text>
</comment>
<accession>A0AAW2HX53</accession>
<evidence type="ECO:0000313" key="3">
    <source>
        <dbReference type="EMBL" id="KAL0274485.1"/>
    </source>
</evidence>
<organism evidence="3">
    <name type="scientific">Menopon gallinae</name>
    <name type="common">poultry shaft louse</name>
    <dbReference type="NCBI Taxonomy" id="328185"/>
    <lineage>
        <taxon>Eukaryota</taxon>
        <taxon>Metazoa</taxon>
        <taxon>Ecdysozoa</taxon>
        <taxon>Arthropoda</taxon>
        <taxon>Hexapoda</taxon>
        <taxon>Insecta</taxon>
        <taxon>Pterygota</taxon>
        <taxon>Neoptera</taxon>
        <taxon>Paraneoptera</taxon>
        <taxon>Psocodea</taxon>
        <taxon>Troctomorpha</taxon>
        <taxon>Phthiraptera</taxon>
        <taxon>Amblycera</taxon>
        <taxon>Menoponidae</taxon>
        <taxon>Menopon</taxon>
    </lineage>
</organism>
<dbReference type="PANTHER" id="PTHR21531:SF0">
    <property type="entry name" value="PROTEIN LTV1 HOMOLOG"/>
    <property type="match status" value="1"/>
</dbReference>
<gene>
    <name evidence="3" type="ORF">PYX00_006893</name>
</gene>
<dbReference type="GO" id="GO:0030688">
    <property type="term" value="C:preribosome, small subunit precursor"/>
    <property type="evidence" value="ECO:0007669"/>
    <property type="project" value="TreeGrafter"/>
</dbReference>
<proteinExistence type="inferred from homology"/>
<comment type="similarity">
    <text evidence="1">Belongs to the LTV1 family.</text>
</comment>
<dbReference type="EMBL" id="JARGDH010000003">
    <property type="protein sequence ID" value="KAL0274484.1"/>
    <property type="molecule type" value="Genomic_DNA"/>
</dbReference>
<name>A0AAW2HX53_9NEOP</name>
<reference evidence="3" key="1">
    <citation type="journal article" date="2024" name="Gigascience">
        <title>Chromosome-level genome of the poultry shaft louse Menopon gallinae provides insight into the host-switching and adaptive evolution of parasitic lice.</title>
        <authorList>
            <person name="Xu Y."/>
            <person name="Ma L."/>
            <person name="Liu S."/>
            <person name="Liang Y."/>
            <person name="Liu Q."/>
            <person name="He Z."/>
            <person name="Tian L."/>
            <person name="Duan Y."/>
            <person name="Cai W."/>
            <person name="Li H."/>
            <person name="Song F."/>
        </authorList>
    </citation>
    <scope>NUCLEOTIDE SEQUENCE</scope>
    <source>
        <strain evidence="3">Cailab_2023a</strain>
    </source>
</reference>
<evidence type="ECO:0000256" key="1">
    <source>
        <dbReference type="ARBA" id="ARBA00009078"/>
    </source>
</evidence>
<protein>
    <recommendedName>
        <fullName evidence="2">Protein LTV1 homolog</fullName>
    </recommendedName>
</protein>
<dbReference type="PANTHER" id="PTHR21531">
    <property type="entry name" value="LOW-TEMPERATURE VIABILITY PROTEIN LTV1-RELATED"/>
    <property type="match status" value="1"/>
</dbReference>
<dbReference type="GO" id="GO:0005634">
    <property type="term" value="C:nucleus"/>
    <property type="evidence" value="ECO:0007669"/>
    <property type="project" value="TreeGrafter"/>
</dbReference>
<dbReference type="GO" id="GO:0005829">
    <property type="term" value="C:cytosol"/>
    <property type="evidence" value="ECO:0007669"/>
    <property type="project" value="TreeGrafter"/>
</dbReference>